<evidence type="ECO:0000313" key="1">
    <source>
        <dbReference type="Proteomes" id="UP000887565"/>
    </source>
</evidence>
<name>A0A915IFB2_ROMCU</name>
<reference evidence="2" key="1">
    <citation type="submission" date="2022-11" db="UniProtKB">
        <authorList>
            <consortium name="WormBaseParasite"/>
        </authorList>
    </citation>
    <scope>IDENTIFICATION</scope>
</reference>
<protein>
    <submittedName>
        <fullName evidence="2">Uncharacterized protein</fullName>
    </submittedName>
</protein>
<accession>A0A915IFB2</accession>
<keyword evidence="1" id="KW-1185">Reference proteome</keyword>
<dbReference type="AlphaFoldDB" id="A0A915IFB2"/>
<dbReference type="WBParaSite" id="nRc.2.0.1.t12881-RA">
    <property type="protein sequence ID" value="nRc.2.0.1.t12881-RA"/>
    <property type="gene ID" value="nRc.2.0.1.g12881"/>
</dbReference>
<dbReference type="Proteomes" id="UP000887565">
    <property type="component" value="Unplaced"/>
</dbReference>
<evidence type="ECO:0000313" key="2">
    <source>
        <dbReference type="WBParaSite" id="nRc.2.0.1.t12881-RA"/>
    </source>
</evidence>
<organism evidence="1 2">
    <name type="scientific">Romanomermis culicivorax</name>
    <name type="common">Nematode worm</name>
    <dbReference type="NCBI Taxonomy" id="13658"/>
    <lineage>
        <taxon>Eukaryota</taxon>
        <taxon>Metazoa</taxon>
        <taxon>Ecdysozoa</taxon>
        <taxon>Nematoda</taxon>
        <taxon>Enoplea</taxon>
        <taxon>Dorylaimia</taxon>
        <taxon>Mermithida</taxon>
        <taxon>Mermithoidea</taxon>
        <taxon>Mermithidae</taxon>
        <taxon>Romanomermis</taxon>
    </lineage>
</organism>
<proteinExistence type="predicted"/>
<sequence length="86" mass="9999">MKSKKDKNQLCDQNRVYKTFTYRVFLQMKIANGIEPNSMVVAASFIPETIKDLGLLQDLEDPASTFMIRHYYCSPLQVVYRACDEK</sequence>